<dbReference type="RefSeq" id="WP_099988285.1">
    <property type="nucleotide sequence ID" value="NZ_CP024700.1"/>
</dbReference>
<keyword evidence="2" id="KW-1185">Reference proteome</keyword>
<name>A0AAD0F2L7_9FUSO</name>
<dbReference type="EMBL" id="CP024700">
    <property type="protein sequence ID" value="ATV62482.1"/>
    <property type="molecule type" value="Genomic_DNA"/>
</dbReference>
<dbReference type="Proteomes" id="UP000228552">
    <property type="component" value="Chromosome"/>
</dbReference>
<organism evidence="1 2">
    <name type="scientific">Fusobacterium pseudoperiodonticum</name>
    <dbReference type="NCBI Taxonomy" id="2663009"/>
    <lineage>
        <taxon>Bacteria</taxon>
        <taxon>Fusobacteriati</taxon>
        <taxon>Fusobacteriota</taxon>
        <taxon>Fusobacteriia</taxon>
        <taxon>Fusobacteriales</taxon>
        <taxon>Fusobacteriaceae</taxon>
        <taxon>Fusobacterium</taxon>
    </lineage>
</organism>
<evidence type="ECO:0000313" key="2">
    <source>
        <dbReference type="Proteomes" id="UP000228552"/>
    </source>
</evidence>
<dbReference type="AlphaFoldDB" id="A0AAD0F2L7"/>
<reference evidence="1 2" key="1">
    <citation type="submission" date="2017-11" db="EMBL/GenBank/DDBJ databases">
        <title>Genome sequencing of Fusobacterium periodonticum KCOM 1263.</title>
        <authorList>
            <person name="Kook J.-K."/>
            <person name="Park S.-N."/>
            <person name="Lim Y.K."/>
        </authorList>
    </citation>
    <scope>NUCLEOTIDE SEQUENCE [LARGE SCALE GENOMIC DNA]</scope>
    <source>
        <strain evidence="1 2">KCOM 1263</strain>
    </source>
</reference>
<evidence type="ECO:0008006" key="3">
    <source>
        <dbReference type="Google" id="ProtNLM"/>
    </source>
</evidence>
<evidence type="ECO:0000313" key="1">
    <source>
        <dbReference type="EMBL" id="ATV62482.1"/>
    </source>
</evidence>
<sequence>MSYNNFKPEVWTELTNRNLNKNLVFGALANRKYEGKIENFGSSIRVPSIGSVTVGDYTGADITFQEDTGAYQTIQINKAKYFALKMDDVDKAQAIPGVMEGLTEQAVYEMADVVDTELAKLYTKCKNKVAGTIGTDKVTSLILKLSVQMDKDNVPNANRWLVVSPEVYGEIIKELPQISTGENTLSINQNYYIGTYGGFQIFKSNNVQLTGKKYHCIGGVSAGLTLAMQINKMEAGKFEKSFGEYIKGLQLFGCDVIETETGKTKLLCELEVSQA</sequence>
<proteinExistence type="predicted"/>
<gene>
    <name evidence="1" type="ORF">CTM74_11935</name>
</gene>
<accession>A0AAD0F2L7</accession>
<protein>
    <recommendedName>
        <fullName evidence="3">P22 coat protein-protein 5 domain protein</fullName>
    </recommendedName>
</protein>